<feature type="chain" id="PRO_5035822024" evidence="1">
    <location>
        <begin position="20"/>
        <end position="123"/>
    </location>
</feature>
<name>A0A8S0ZGZ3_ARCPL</name>
<dbReference type="PANTHER" id="PTHR11257:SF13">
    <property type="entry name" value="GEO07322P1"/>
    <property type="match status" value="1"/>
</dbReference>
<dbReference type="Proteomes" id="UP000494106">
    <property type="component" value="Unassembled WGS sequence"/>
</dbReference>
<keyword evidence="3" id="KW-1185">Reference proteome</keyword>
<dbReference type="Pfam" id="PF03392">
    <property type="entry name" value="OS-D"/>
    <property type="match status" value="1"/>
</dbReference>
<dbReference type="PANTHER" id="PTHR11257">
    <property type="entry name" value="CHEMOSENSORY PROTEIN-RELATED"/>
    <property type="match status" value="1"/>
</dbReference>
<evidence type="ECO:0000256" key="1">
    <source>
        <dbReference type="SAM" id="SignalP"/>
    </source>
</evidence>
<dbReference type="Gene3D" id="1.10.2080.10">
    <property type="entry name" value="Insect odorant-binding protein A10/Ejaculatory bulb-specific protein 3"/>
    <property type="match status" value="1"/>
</dbReference>
<dbReference type="SUPFAM" id="SSF100910">
    <property type="entry name" value="Chemosensory protein Csp2"/>
    <property type="match status" value="1"/>
</dbReference>
<sequence>MRSWLLLVCVLTVVVSCYSQHPNRYENFNADAIIQNDRILLAYYKCVMDKGPCTRDGKNFKRVLPETLATACGRCNPSQKTIVRKLLLGIRSKSEPRFLELLDKYNPDRSNRDALYTFLATGA</sequence>
<reference evidence="2 3" key="1">
    <citation type="submission" date="2020-04" db="EMBL/GenBank/DDBJ databases">
        <authorList>
            <person name="Wallbank WR R."/>
            <person name="Pardo Diaz C."/>
            <person name="Kozak K."/>
            <person name="Martin S."/>
            <person name="Jiggins C."/>
            <person name="Moest M."/>
            <person name="Warren A I."/>
            <person name="Byers J.R.P. K."/>
            <person name="Montejo-Kovacevich G."/>
            <person name="Yen C E."/>
        </authorList>
    </citation>
    <scope>NUCLEOTIDE SEQUENCE [LARGE SCALE GENOMIC DNA]</scope>
</reference>
<dbReference type="PROSITE" id="PS51257">
    <property type="entry name" value="PROKAR_LIPOPROTEIN"/>
    <property type="match status" value="1"/>
</dbReference>
<dbReference type="AlphaFoldDB" id="A0A8S0ZGZ3"/>
<accession>A0A8S0ZGZ3</accession>
<protein>
    <submittedName>
        <fullName evidence="2">Uncharacterized protein</fullName>
    </submittedName>
</protein>
<feature type="signal peptide" evidence="1">
    <location>
        <begin position="1"/>
        <end position="19"/>
    </location>
</feature>
<keyword evidence="1" id="KW-0732">Signal</keyword>
<dbReference type="InterPro" id="IPR005055">
    <property type="entry name" value="A10/PebIII"/>
</dbReference>
<organism evidence="2 3">
    <name type="scientific">Arctia plantaginis</name>
    <name type="common">Wood tiger moth</name>
    <name type="synonym">Phalaena plantaginis</name>
    <dbReference type="NCBI Taxonomy" id="874455"/>
    <lineage>
        <taxon>Eukaryota</taxon>
        <taxon>Metazoa</taxon>
        <taxon>Ecdysozoa</taxon>
        <taxon>Arthropoda</taxon>
        <taxon>Hexapoda</taxon>
        <taxon>Insecta</taxon>
        <taxon>Pterygota</taxon>
        <taxon>Neoptera</taxon>
        <taxon>Endopterygota</taxon>
        <taxon>Lepidoptera</taxon>
        <taxon>Glossata</taxon>
        <taxon>Ditrysia</taxon>
        <taxon>Noctuoidea</taxon>
        <taxon>Erebidae</taxon>
        <taxon>Arctiinae</taxon>
        <taxon>Arctia</taxon>
    </lineage>
</organism>
<proteinExistence type="predicted"/>
<dbReference type="InterPro" id="IPR036682">
    <property type="entry name" value="OS_D_A10/PebIII_sf"/>
</dbReference>
<evidence type="ECO:0000313" key="2">
    <source>
        <dbReference type="EMBL" id="CAB3231662.1"/>
    </source>
</evidence>
<gene>
    <name evidence="2" type="ORF">APLA_LOCUS4530</name>
</gene>
<comment type="caution">
    <text evidence="2">The sequence shown here is derived from an EMBL/GenBank/DDBJ whole genome shotgun (WGS) entry which is preliminary data.</text>
</comment>
<evidence type="ECO:0000313" key="3">
    <source>
        <dbReference type="Proteomes" id="UP000494106"/>
    </source>
</evidence>
<dbReference type="OrthoDB" id="6344725at2759"/>
<dbReference type="EMBL" id="CADEBC010000473">
    <property type="protein sequence ID" value="CAB3231662.1"/>
    <property type="molecule type" value="Genomic_DNA"/>
</dbReference>